<dbReference type="InterPro" id="IPR014030">
    <property type="entry name" value="Ketoacyl_synth_N"/>
</dbReference>
<feature type="domain" description="Beta-ketoacyl synthase-like N-terminal" evidence="2">
    <location>
        <begin position="4"/>
        <end position="236"/>
    </location>
</feature>
<dbReference type="Proteomes" id="UP000644010">
    <property type="component" value="Unassembled WGS sequence"/>
</dbReference>
<keyword evidence="4" id="KW-1185">Reference proteome</keyword>
<name>A0ABR7DWD5_9BACT</name>
<dbReference type="RefSeq" id="WP_186958221.1">
    <property type="nucleotide sequence ID" value="NZ_JACOOI010000002.1"/>
</dbReference>
<protein>
    <recommendedName>
        <fullName evidence="2">Beta-ketoacyl synthase-like N-terminal domain-containing protein</fullName>
    </recommendedName>
</protein>
<dbReference type="Pfam" id="PF00109">
    <property type="entry name" value="ketoacyl-synt"/>
    <property type="match status" value="1"/>
</dbReference>
<organism evidence="3 4">
    <name type="scientific">Parabacteroides segnis</name>
    <dbReference type="NCBI Taxonomy" id="2763058"/>
    <lineage>
        <taxon>Bacteria</taxon>
        <taxon>Pseudomonadati</taxon>
        <taxon>Bacteroidota</taxon>
        <taxon>Bacteroidia</taxon>
        <taxon>Bacteroidales</taxon>
        <taxon>Tannerellaceae</taxon>
        <taxon>Parabacteroides</taxon>
    </lineage>
</organism>
<dbReference type="Gene3D" id="3.40.47.10">
    <property type="match status" value="1"/>
</dbReference>
<sequence length="388" mass="43831">MINKKIFISGLGVYSPVGYGIKQTWDNISNGYTGLEKIKDWENSNIRSHYYGLPQSLSFKEEIKWPEMFPPTRYSLLGMYACKKAIEDAKLNLNTENNEIGMVIDTSMGSASSVEQYLQDLYQRGLSKISPMKFTKTVTNTAIGDISRLFKLNGPSSLLLNECSLCYGIDLVRKGVIDTVICGAIDHYTDYYVLSEQESYCLIDERYSLEEAISKTERIEQKILGEGACFIVIETEESMKKRGVKPYAEIIDYNTSFDYENVDSTTRRTQKNLRNNIMGICDYIPNESDILWFSPFQTDIQKSTNEPKELLADLIAKNIHYSSHKEYTGDMRSASSLFGILLAAKSLHEKKYPADMKGCHKSNANIALVNTTQEGGSSSLFLLKNLNS</sequence>
<dbReference type="PANTHER" id="PTHR11712">
    <property type="entry name" value="POLYKETIDE SYNTHASE-RELATED"/>
    <property type="match status" value="1"/>
</dbReference>
<accession>A0ABR7DWD5</accession>
<dbReference type="EMBL" id="JACOOI010000002">
    <property type="protein sequence ID" value="MBC5641838.1"/>
    <property type="molecule type" value="Genomic_DNA"/>
</dbReference>
<evidence type="ECO:0000313" key="3">
    <source>
        <dbReference type="EMBL" id="MBC5641838.1"/>
    </source>
</evidence>
<keyword evidence="1" id="KW-0808">Transferase</keyword>
<comment type="caution">
    <text evidence="3">The sequence shown here is derived from an EMBL/GenBank/DDBJ whole genome shotgun (WGS) entry which is preliminary data.</text>
</comment>
<reference evidence="3 4" key="1">
    <citation type="submission" date="2020-08" db="EMBL/GenBank/DDBJ databases">
        <title>Genome public.</title>
        <authorList>
            <person name="Liu C."/>
            <person name="Sun Q."/>
        </authorList>
    </citation>
    <scope>NUCLEOTIDE SEQUENCE [LARGE SCALE GENOMIC DNA]</scope>
    <source>
        <strain evidence="3 4">BX2</strain>
    </source>
</reference>
<dbReference type="SUPFAM" id="SSF53901">
    <property type="entry name" value="Thiolase-like"/>
    <property type="match status" value="2"/>
</dbReference>
<proteinExistence type="predicted"/>
<dbReference type="InterPro" id="IPR016039">
    <property type="entry name" value="Thiolase-like"/>
</dbReference>
<evidence type="ECO:0000313" key="4">
    <source>
        <dbReference type="Proteomes" id="UP000644010"/>
    </source>
</evidence>
<dbReference type="PANTHER" id="PTHR11712:SF336">
    <property type="entry name" value="3-OXOACYL-[ACYL-CARRIER-PROTEIN] SYNTHASE, MITOCHONDRIAL"/>
    <property type="match status" value="1"/>
</dbReference>
<evidence type="ECO:0000259" key="2">
    <source>
        <dbReference type="Pfam" id="PF00109"/>
    </source>
</evidence>
<dbReference type="InterPro" id="IPR000794">
    <property type="entry name" value="Beta-ketoacyl_synthase"/>
</dbReference>
<gene>
    <name evidence="3" type="ORF">H8S77_02885</name>
</gene>
<evidence type="ECO:0000256" key="1">
    <source>
        <dbReference type="ARBA" id="ARBA00022679"/>
    </source>
</evidence>